<sequence>MTISTKEGPEWLRPFLSGQYFTQCKYHTFGRSEKNHFCIDCTQGPLCSKGVQLHASHNTLQVRKASHMDAVRVNDIQKYLDISNIQAYSINGAKITFLLSRPHSKLAKAGFHCCEMCGRSIADPVRFCSIGCKLECAKQNRDDTSVSLSVHWEEHGAHDFYETGEYRSSEKASDTPPMLCDSEDDMHSCDYPIALPMKKLLVDQWGMEHVESPVKKFKSQKLIDRSTQSREKGIVHEMSLSPLSYTSVGDLDDSWSTLSTRKRLFSSEWLLQSNQQTSVTSRNNGLPSLKAQRRKGIPQRAPLH</sequence>
<reference evidence="2" key="1">
    <citation type="journal article" date="2024" name="Proc. Natl. Acad. Sci. U.S.A.">
        <title>Extraordinary preservation of gene collinearity over three hundred million years revealed in homosporous lycophytes.</title>
        <authorList>
            <person name="Li C."/>
            <person name="Wickell D."/>
            <person name="Kuo L.Y."/>
            <person name="Chen X."/>
            <person name="Nie B."/>
            <person name="Liao X."/>
            <person name="Peng D."/>
            <person name="Ji J."/>
            <person name="Jenkins J."/>
            <person name="Williams M."/>
            <person name="Shu S."/>
            <person name="Plott C."/>
            <person name="Barry K."/>
            <person name="Rajasekar S."/>
            <person name="Grimwood J."/>
            <person name="Han X."/>
            <person name="Sun S."/>
            <person name="Hou Z."/>
            <person name="He W."/>
            <person name="Dai G."/>
            <person name="Sun C."/>
            <person name="Schmutz J."/>
            <person name="Leebens-Mack J.H."/>
            <person name="Li F.W."/>
            <person name="Wang L."/>
        </authorList>
    </citation>
    <scope>NUCLEOTIDE SEQUENCE [LARGE SCALE GENOMIC DNA]</scope>
    <source>
        <strain evidence="2">cv. PW_Plant_1</strain>
    </source>
</reference>
<accession>A0ACC2BVW4</accession>
<dbReference type="Proteomes" id="UP001162992">
    <property type="component" value="Chromosome 13"/>
</dbReference>
<protein>
    <submittedName>
        <fullName evidence="1">Uncharacterized protein</fullName>
    </submittedName>
</protein>
<organism evidence="1 2">
    <name type="scientific">Diphasiastrum complanatum</name>
    <name type="common">Issler's clubmoss</name>
    <name type="synonym">Lycopodium complanatum</name>
    <dbReference type="NCBI Taxonomy" id="34168"/>
    <lineage>
        <taxon>Eukaryota</taxon>
        <taxon>Viridiplantae</taxon>
        <taxon>Streptophyta</taxon>
        <taxon>Embryophyta</taxon>
        <taxon>Tracheophyta</taxon>
        <taxon>Lycopodiopsida</taxon>
        <taxon>Lycopodiales</taxon>
        <taxon>Lycopodiaceae</taxon>
        <taxon>Lycopodioideae</taxon>
        <taxon>Diphasiastrum</taxon>
    </lineage>
</organism>
<dbReference type="EMBL" id="CM055104">
    <property type="protein sequence ID" value="KAJ7533857.1"/>
    <property type="molecule type" value="Genomic_DNA"/>
</dbReference>
<proteinExistence type="predicted"/>
<comment type="caution">
    <text evidence="1">The sequence shown here is derived from an EMBL/GenBank/DDBJ whole genome shotgun (WGS) entry which is preliminary data.</text>
</comment>
<keyword evidence="2" id="KW-1185">Reference proteome</keyword>
<gene>
    <name evidence="1" type="ORF">O6H91_13G067900</name>
</gene>
<evidence type="ECO:0000313" key="2">
    <source>
        <dbReference type="Proteomes" id="UP001162992"/>
    </source>
</evidence>
<name>A0ACC2BVW4_DIPCM</name>
<evidence type="ECO:0000313" key="1">
    <source>
        <dbReference type="EMBL" id="KAJ7533857.1"/>
    </source>
</evidence>